<reference evidence="1" key="2">
    <citation type="journal article" date="2015" name="Data Brief">
        <title>Shoot transcriptome of the giant reed, Arundo donax.</title>
        <authorList>
            <person name="Barrero R.A."/>
            <person name="Guerrero F.D."/>
            <person name="Moolhuijzen P."/>
            <person name="Goolsby J.A."/>
            <person name="Tidwell J."/>
            <person name="Bellgard S.E."/>
            <person name="Bellgard M.I."/>
        </authorList>
    </citation>
    <scope>NUCLEOTIDE SEQUENCE</scope>
    <source>
        <tissue evidence="1">Shoot tissue taken approximately 20 cm above the soil surface</tissue>
    </source>
</reference>
<name>A0A0A9B5K0_ARUDO</name>
<proteinExistence type="predicted"/>
<evidence type="ECO:0000313" key="1">
    <source>
        <dbReference type="EMBL" id="JAD54577.1"/>
    </source>
</evidence>
<dbReference type="AlphaFoldDB" id="A0A0A9B5K0"/>
<reference evidence="1" key="1">
    <citation type="submission" date="2014-09" db="EMBL/GenBank/DDBJ databases">
        <authorList>
            <person name="Magalhaes I.L.F."/>
            <person name="Oliveira U."/>
            <person name="Santos F.R."/>
            <person name="Vidigal T.H.D.A."/>
            <person name="Brescovit A.D."/>
            <person name="Santos A.J."/>
        </authorList>
    </citation>
    <scope>NUCLEOTIDE SEQUENCE</scope>
    <source>
        <tissue evidence="1">Shoot tissue taken approximately 20 cm above the soil surface</tissue>
    </source>
</reference>
<organism evidence="1">
    <name type="scientific">Arundo donax</name>
    <name type="common">Giant reed</name>
    <name type="synonym">Donax arundinaceus</name>
    <dbReference type="NCBI Taxonomy" id="35708"/>
    <lineage>
        <taxon>Eukaryota</taxon>
        <taxon>Viridiplantae</taxon>
        <taxon>Streptophyta</taxon>
        <taxon>Embryophyta</taxon>
        <taxon>Tracheophyta</taxon>
        <taxon>Spermatophyta</taxon>
        <taxon>Magnoliopsida</taxon>
        <taxon>Liliopsida</taxon>
        <taxon>Poales</taxon>
        <taxon>Poaceae</taxon>
        <taxon>PACMAD clade</taxon>
        <taxon>Arundinoideae</taxon>
        <taxon>Arundineae</taxon>
        <taxon>Arundo</taxon>
    </lineage>
</organism>
<accession>A0A0A9B5K0</accession>
<protein>
    <submittedName>
        <fullName evidence="1">Uncharacterized protein</fullName>
    </submittedName>
</protein>
<dbReference type="EMBL" id="GBRH01243318">
    <property type="protein sequence ID" value="JAD54577.1"/>
    <property type="molecule type" value="Transcribed_RNA"/>
</dbReference>
<sequence length="33" mass="3674">MGTGFNLKMGAGCMVELYRGFSDSCNVYQFYAI</sequence>